<dbReference type="EMBL" id="DS547113">
    <property type="protein sequence ID" value="EDR05311.1"/>
    <property type="molecule type" value="Genomic_DNA"/>
</dbReference>
<protein>
    <submittedName>
        <fullName evidence="3">Predicted protein</fullName>
    </submittedName>
</protein>
<dbReference type="AlphaFoldDB" id="B0DIY1"/>
<dbReference type="Pfam" id="PF15902">
    <property type="entry name" value="Sortilin-Vps10"/>
    <property type="match status" value="1"/>
</dbReference>
<evidence type="ECO:0000313" key="3">
    <source>
        <dbReference type="EMBL" id="EDR05311.1"/>
    </source>
</evidence>
<dbReference type="KEGG" id="lbc:LACBIDRAFT_303103"/>
<accession>B0DIY1</accession>
<reference evidence="3 4" key="1">
    <citation type="journal article" date="2008" name="Nature">
        <title>The genome of Laccaria bicolor provides insights into mycorrhizal symbiosis.</title>
        <authorList>
            <person name="Martin F."/>
            <person name="Aerts A."/>
            <person name="Ahren D."/>
            <person name="Brun A."/>
            <person name="Danchin E.G.J."/>
            <person name="Duchaussoy F."/>
            <person name="Gibon J."/>
            <person name="Kohler A."/>
            <person name="Lindquist E."/>
            <person name="Pereda V."/>
            <person name="Salamov A."/>
            <person name="Shapiro H.J."/>
            <person name="Wuyts J."/>
            <person name="Blaudez D."/>
            <person name="Buee M."/>
            <person name="Brokstein P."/>
            <person name="Canbaeck B."/>
            <person name="Cohen D."/>
            <person name="Courty P.E."/>
            <person name="Coutinho P.M."/>
            <person name="Delaruelle C."/>
            <person name="Detter J.C."/>
            <person name="Deveau A."/>
            <person name="DiFazio S."/>
            <person name="Duplessis S."/>
            <person name="Fraissinet-Tachet L."/>
            <person name="Lucic E."/>
            <person name="Frey-Klett P."/>
            <person name="Fourrey C."/>
            <person name="Feussner I."/>
            <person name="Gay G."/>
            <person name="Grimwood J."/>
            <person name="Hoegger P.J."/>
            <person name="Jain P."/>
            <person name="Kilaru S."/>
            <person name="Labbe J."/>
            <person name="Lin Y.C."/>
            <person name="Legue V."/>
            <person name="Le Tacon F."/>
            <person name="Marmeisse R."/>
            <person name="Melayah D."/>
            <person name="Montanini B."/>
            <person name="Muratet M."/>
            <person name="Nehls U."/>
            <person name="Niculita-Hirzel H."/>
            <person name="Oudot-Le Secq M.P."/>
            <person name="Peter M."/>
            <person name="Quesneville H."/>
            <person name="Rajashekar B."/>
            <person name="Reich M."/>
            <person name="Rouhier N."/>
            <person name="Schmutz J."/>
            <person name="Yin T."/>
            <person name="Chalot M."/>
            <person name="Henrissat B."/>
            <person name="Kuees U."/>
            <person name="Lucas S."/>
            <person name="Van de Peer Y."/>
            <person name="Podila G.K."/>
            <person name="Polle A."/>
            <person name="Pukkila P.J."/>
            <person name="Richardson P.M."/>
            <person name="Rouze P."/>
            <person name="Sanders I.R."/>
            <person name="Stajich J.E."/>
            <person name="Tunlid A."/>
            <person name="Tuskan G."/>
            <person name="Grigoriev I.V."/>
        </authorList>
    </citation>
    <scope>NUCLEOTIDE SEQUENCE [LARGE SCALE GENOMIC DNA]</scope>
    <source>
        <strain evidence="4">S238N-H82 / ATCC MYA-4686</strain>
    </source>
</reference>
<gene>
    <name evidence="3" type="ORF">LACBIDRAFT_303103</name>
</gene>
<proteinExistence type="predicted"/>
<dbReference type="InParanoid" id="B0DIY1"/>
<organism evidence="4">
    <name type="scientific">Laccaria bicolor (strain S238N-H82 / ATCC MYA-4686)</name>
    <name type="common">Bicoloured deceiver</name>
    <name type="synonym">Laccaria laccata var. bicolor</name>
    <dbReference type="NCBI Taxonomy" id="486041"/>
    <lineage>
        <taxon>Eukaryota</taxon>
        <taxon>Fungi</taxon>
        <taxon>Dikarya</taxon>
        <taxon>Basidiomycota</taxon>
        <taxon>Agaricomycotina</taxon>
        <taxon>Agaricomycetes</taxon>
        <taxon>Agaricomycetidae</taxon>
        <taxon>Agaricales</taxon>
        <taxon>Agaricineae</taxon>
        <taxon>Hydnangiaceae</taxon>
        <taxon>Laccaria</taxon>
    </lineage>
</organism>
<feature type="domain" description="Sortilin N-terminal" evidence="2">
    <location>
        <begin position="18"/>
        <end position="83"/>
    </location>
</feature>
<dbReference type="Proteomes" id="UP000001194">
    <property type="component" value="Unassembled WGS sequence"/>
</dbReference>
<name>B0DIY1_LACBS</name>
<dbReference type="InterPro" id="IPR031778">
    <property type="entry name" value="Sortilin_N"/>
</dbReference>
<evidence type="ECO:0000313" key="4">
    <source>
        <dbReference type="Proteomes" id="UP000001194"/>
    </source>
</evidence>
<evidence type="ECO:0000256" key="1">
    <source>
        <dbReference type="ARBA" id="ARBA00022737"/>
    </source>
</evidence>
<keyword evidence="1" id="KW-0677">Repeat</keyword>
<dbReference type="GeneID" id="6079474"/>
<dbReference type="RefSeq" id="XP_001883869.1">
    <property type="nucleotide sequence ID" value="XM_001883834.1"/>
</dbReference>
<keyword evidence="4" id="KW-1185">Reference proteome</keyword>
<sequence length="85" mass="9169">MDLALLHDEGKPITWNAADSSDTDLSSLHLHFVTTRHSYGRFFSSPAPGFAMGVGSIGGIFLLSKESNTSISTDAGVTWRMARPE</sequence>
<evidence type="ECO:0000259" key="2">
    <source>
        <dbReference type="Pfam" id="PF15902"/>
    </source>
</evidence>
<dbReference type="HOGENOM" id="CLU_162825_0_0_1"/>
<dbReference type="OrthoDB" id="3048515at2759"/>